<keyword evidence="1" id="KW-0805">Transcription regulation</keyword>
<comment type="caution">
    <text evidence="9">The sequence shown here is derived from an EMBL/GenBank/DDBJ whole genome shotgun (WGS) entry which is preliminary data.</text>
</comment>
<dbReference type="SUPFAM" id="SSF47370">
    <property type="entry name" value="Bromodomain"/>
    <property type="match status" value="1"/>
</dbReference>
<evidence type="ECO:0000256" key="5">
    <source>
        <dbReference type="SAM" id="Coils"/>
    </source>
</evidence>
<feature type="domain" description="Bromo" evidence="7">
    <location>
        <begin position="108"/>
        <end position="183"/>
    </location>
</feature>
<name>A0ABD1AEK6_CARAN</name>
<dbReference type="PANTHER" id="PTHR45926">
    <property type="entry name" value="OSJNBA0053K19.4 PROTEIN"/>
    <property type="match status" value="1"/>
</dbReference>
<proteinExistence type="predicted"/>
<feature type="region of interest" description="Disordered" evidence="6">
    <location>
        <begin position="333"/>
        <end position="369"/>
    </location>
</feature>
<dbReference type="PROSITE" id="PS50014">
    <property type="entry name" value="BROMODOMAIN_2"/>
    <property type="match status" value="1"/>
</dbReference>
<evidence type="ECO:0000313" key="9">
    <source>
        <dbReference type="EMBL" id="KAL1199860.1"/>
    </source>
</evidence>
<dbReference type="EMBL" id="JBANAX010000637">
    <property type="protein sequence ID" value="KAL1199860.1"/>
    <property type="molecule type" value="Genomic_DNA"/>
</dbReference>
<organism evidence="9 10">
    <name type="scientific">Cardamine amara subsp. amara</name>
    <dbReference type="NCBI Taxonomy" id="228776"/>
    <lineage>
        <taxon>Eukaryota</taxon>
        <taxon>Viridiplantae</taxon>
        <taxon>Streptophyta</taxon>
        <taxon>Embryophyta</taxon>
        <taxon>Tracheophyta</taxon>
        <taxon>Spermatophyta</taxon>
        <taxon>Magnoliopsida</taxon>
        <taxon>eudicotyledons</taxon>
        <taxon>Gunneridae</taxon>
        <taxon>Pentapetalae</taxon>
        <taxon>rosids</taxon>
        <taxon>malvids</taxon>
        <taxon>Brassicales</taxon>
        <taxon>Brassicaceae</taxon>
        <taxon>Cardamineae</taxon>
        <taxon>Cardamine</taxon>
    </lineage>
</organism>
<dbReference type="FunFam" id="1.20.920.10:FF:000093">
    <property type="entry name" value="Transcription factor GTE6"/>
    <property type="match status" value="1"/>
</dbReference>
<keyword evidence="10" id="KW-1185">Reference proteome</keyword>
<dbReference type="InterPro" id="IPR001487">
    <property type="entry name" value="Bromodomain"/>
</dbReference>
<dbReference type="Pfam" id="PF00439">
    <property type="entry name" value="Bromodomain"/>
    <property type="match status" value="1"/>
</dbReference>
<dbReference type="InterPro" id="IPR038336">
    <property type="entry name" value="NET_sf"/>
</dbReference>
<dbReference type="InterPro" id="IPR027353">
    <property type="entry name" value="NET_dom"/>
</dbReference>
<reference evidence="9 10" key="1">
    <citation type="submission" date="2024-04" db="EMBL/GenBank/DDBJ databases">
        <title>Genome assembly C_amara_ONT_v2.</title>
        <authorList>
            <person name="Yant L."/>
            <person name="Moore C."/>
            <person name="Slenker M."/>
        </authorList>
    </citation>
    <scope>NUCLEOTIDE SEQUENCE [LARGE SCALE GENOMIC DNA]</scope>
    <source>
        <tissue evidence="9">Leaf</tissue>
    </source>
</reference>
<dbReference type="PRINTS" id="PR00503">
    <property type="entry name" value="BROMODOMAIN"/>
</dbReference>
<protein>
    <submittedName>
        <fullName evidence="9">Transcription factor GTE6</fullName>
    </submittedName>
</protein>
<evidence type="ECO:0000313" key="10">
    <source>
        <dbReference type="Proteomes" id="UP001558713"/>
    </source>
</evidence>
<evidence type="ECO:0000256" key="1">
    <source>
        <dbReference type="ARBA" id="ARBA00023015"/>
    </source>
</evidence>
<dbReference type="Gene3D" id="1.20.920.10">
    <property type="entry name" value="Bromodomain-like"/>
    <property type="match status" value="1"/>
</dbReference>
<feature type="coiled-coil region" evidence="5">
    <location>
        <begin position="176"/>
        <end position="223"/>
    </location>
</feature>
<keyword evidence="2 4" id="KW-0103">Bromodomain</keyword>
<dbReference type="AlphaFoldDB" id="A0ABD1AEK6"/>
<evidence type="ECO:0000259" key="7">
    <source>
        <dbReference type="PROSITE" id="PS50014"/>
    </source>
</evidence>
<gene>
    <name evidence="9" type="ORF">V5N11_013113</name>
</gene>
<keyword evidence="3" id="KW-0804">Transcription</keyword>
<accession>A0ABD1AEK6</accession>
<dbReference type="Gene3D" id="1.20.1270.220">
    <property type="match status" value="1"/>
</dbReference>
<evidence type="ECO:0000256" key="2">
    <source>
        <dbReference type="ARBA" id="ARBA00023117"/>
    </source>
</evidence>
<evidence type="ECO:0000259" key="8">
    <source>
        <dbReference type="PROSITE" id="PS51525"/>
    </source>
</evidence>
<feature type="domain" description="NET" evidence="8">
    <location>
        <begin position="252"/>
        <end position="333"/>
    </location>
</feature>
<sequence length="369" mass="42576">MADSVTELGQIPGGDSQIFPVEAECIKQRVDEVLHWVDSLEHKLKEVEEFYSSIGVSNSGSSCKDTEKGRHVVGIRKIQQEAARREAVAAKRMQDLMRQFGPIFRQITQHKCAWPFMHPVNVEGLGLHDYYEIIDKPMDFSTIKNQMEAKDGTGYKHVMQIYADMRLVFENAMNYNEETSNVYSMAEKLLEKFEEKWAQFLPKVQEEEKIREEEEKQAATEALLAKEASHIKTTRELGNEICHVNDELEKLRHIVVERCRKITTEEKRNIGLALLKLSPDDLQKVLSIVAQADPNFQPRAEEVNIEMDVLDEPTLWRLKFFVKDALENTMKKEEETKARALSGAQKKEVSNKRNATNKLAERRTKRARV</sequence>
<dbReference type="InterPro" id="IPR017413">
    <property type="entry name" value="GTE1"/>
</dbReference>
<dbReference type="Pfam" id="PF17035">
    <property type="entry name" value="BET"/>
    <property type="match status" value="1"/>
</dbReference>
<evidence type="ECO:0000256" key="4">
    <source>
        <dbReference type="PROSITE-ProRule" id="PRU00035"/>
    </source>
</evidence>
<keyword evidence="5" id="KW-0175">Coiled coil</keyword>
<dbReference type="PIRSF" id="PIRSF038154">
    <property type="entry name" value="Transcription_factor_GTE6"/>
    <property type="match status" value="1"/>
</dbReference>
<dbReference type="SMART" id="SM00297">
    <property type="entry name" value="BROMO"/>
    <property type="match status" value="1"/>
</dbReference>
<evidence type="ECO:0000256" key="3">
    <source>
        <dbReference type="ARBA" id="ARBA00023163"/>
    </source>
</evidence>
<dbReference type="Proteomes" id="UP001558713">
    <property type="component" value="Unassembled WGS sequence"/>
</dbReference>
<evidence type="ECO:0000256" key="6">
    <source>
        <dbReference type="SAM" id="MobiDB-lite"/>
    </source>
</evidence>
<dbReference type="InterPro" id="IPR036427">
    <property type="entry name" value="Bromodomain-like_sf"/>
</dbReference>
<dbReference type="PROSITE" id="PS51525">
    <property type="entry name" value="NET"/>
    <property type="match status" value="1"/>
</dbReference>